<protein>
    <submittedName>
        <fullName evidence="2">DUF2000 domain-containing protein</fullName>
    </submittedName>
</protein>
<feature type="region of interest" description="Disordered" evidence="1">
    <location>
        <begin position="1"/>
        <end position="28"/>
    </location>
</feature>
<accession>A0ABU7WWF7</accession>
<dbReference type="Proteomes" id="UP001348265">
    <property type="component" value="Unassembled WGS sequence"/>
</dbReference>
<evidence type="ECO:0000313" key="2">
    <source>
        <dbReference type="EMBL" id="MEF3115374.1"/>
    </source>
</evidence>
<evidence type="ECO:0000256" key="1">
    <source>
        <dbReference type="SAM" id="MobiDB-lite"/>
    </source>
</evidence>
<dbReference type="EMBL" id="JAVFKM010000009">
    <property type="protein sequence ID" value="MEF3115374.1"/>
    <property type="molecule type" value="Genomic_DNA"/>
</dbReference>
<dbReference type="InterPro" id="IPR023476">
    <property type="entry name" value="Pep_tRNA_hydro_II_dom_sf"/>
</dbReference>
<name>A0ABU7WWF7_9ACTN</name>
<keyword evidence="3" id="KW-1185">Reference proteome</keyword>
<gene>
    <name evidence="2" type="ORF">RB636_19560</name>
</gene>
<dbReference type="Gene3D" id="3.40.1490.10">
    <property type="entry name" value="Bit1"/>
    <property type="match status" value="1"/>
</dbReference>
<dbReference type="InterPro" id="IPR018988">
    <property type="entry name" value="DUF2000"/>
</dbReference>
<organism evidence="2 3">
    <name type="scientific">Streptomyces chrestomyceticus</name>
    <dbReference type="NCBI Taxonomy" id="68185"/>
    <lineage>
        <taxon>Bacteria</taxon>
        <taxon>Bacillati</taxon>
        <taxon>Actinomycetota</taxon>
        <taxon>Actinomycetes</taxon>
        <taxon>Kitasatosporales</taxon>
        <taxon>Streptomycetaceae</taxon>
        <taxon>Streptomyces</taxon>
    </lineage>
</organism>
<comment type="caution">
    <text evidence="2">The sequence shown here is derived from an EMBL/GenBank/DDBJ whole genome shotgun (WGS) entry which is preliminary data.</text>
</comment>
<dbReference type="SUPFAM" id="SSF102462">
    <property type="entry name" value="Peptidyl-tRNA hydrolase II"/>
    <property type="match status" value="1"/>
</dbReference>
<sequence length="166" mass="17520">MSTDLTAGTPADPFAAPPAEASAGTPAETADRFPTKIAIVVREDLATWQKLNVTAFLASGIAHACDDIMGKRYEDASANDYLALLREPVLCFAADSAGLARTRARALSRELPTALYTADMFTTGNDDDNRAVVRAVAADDLDLVGVAVHGPRKPVDKVIKGLKLHG</sequence>
<proteinExistence type="predicted"/>
<reference evidence="2 3" key="1">
    <citation type="submission" date="2023-08" db="EMBL/GenBank/DDBJ databases">
        <authorList>
            <person name="Sharma P."/>
            <person name="Verma V."/>
            <person name="Mohan M.K."/>
            <person name="Dubey A.K."/>
        </authorList>
    </citation>
    <scope>NUCLEOTIDE SEQUENCE [LARGE SCALE GENOMIC DNA]</scope>
    <source>
        <strain evidence="2 3">ADP4</strain>
    </source>
</reference>
<dbReference type="RefSeq" id="WP_331787564.1">
    <property type="nucleotide sequence ID" value="NZ_JAVFKM010000009.1"/>
</dbReference>
<evidence type="ECO:0000313" key="3">
    <source>
        <dbReference type="Proteomes" id="UP001348265"/>
    </source>
</evidence>
<dbReference type="Pfam" id="PF09391">
    <property type="entry name" value="DUF2000"/>
    <property type="match status" value="1"/>
</dbReference>